<proteinExistence type="predicted"/>
<accession>A0A381W458</accession>
<dbReference type="PANTHER" id="PTHR30388">
    <property type="entry name" value="ALDEHYDE OXIDOREDUCTASE MOLYBDENUM COFACTOR ASSEMBLY PROTEIN"/>
    <property type="match status" value="1"/>
</dbReference>
<gene>
    <name evidence="2" type="ORF">METZ01_LOCUS99551</name>
</gene>
<dbReference type="EMBL" id="UINC01010505">
    <property type="protein sequence ID" value="SVA46697.1"/>
    <property type="molecule type" value="Genomic_DNA"/>
</dbReference>
<feature type="domain" description="XdhC- CoxI" evidence="1">
    <location>
        <begin position="12"/>
        <end position="71"/>
    </location>
</feature>
<reference evidence="2" key="1">
    <citation type="submission" date="2018-05" db="EMBL/GenBank/DDBJ databases">
        <authorList>
            <person name="Lanie J.A."/>
            <person name="Ng W.-L."/>
            <person name="Kazmierczak K.M."/>
            <person name="Andrzejewski T.M."/>
            <person name="Davidsen T.M."/>
            <person name="Wayne K.J."/>
            <person name="Tettelin H."/>
            <person name="Glass J.I."/>
            <person name="Rusch D."/>
            <person name="Podicherti R."/>
            <person name="Tsui H.-C.T."/>
            <person name="Winkler M.E."/>
        </authorList>
    </citation>
    <scope>NUCLEOTIDE SEQUENCE</scope>
</reference>
<dbReference type="InterPro" id="IPR003777">
    <property type="entry name" value="XdhC_CoxI"/>
</dbReference>
<protein>
    <recommendedName>
        <fullName evidence="1">XdhC- CoxI domain-containing protein</fullName>
    </recommendedName>
</protein>
<dbReference type="Pfam" id="PF02625">
    <property type="entry name" value="XdhC_CoxI"/>
    <property type="match status" value="1"/>
</dbReference>
<organism evidence="2">
    <name type="scientific">marine metagenome</name>
    <dbReference type="NCBI Taxonomy" id="408172"/>
    <lineage>
        <taxon>unclassified sequences</taxon>
        <taxon>metagenomes</taxon>
        <taxon>ecological metagenomes</taxon>
    </lineage>
</organism>
<sequence>MQEVFHEAVNRLEKGEPVVVATVIRTKGSTPQKPGAKLLVRQDGTGAGTLGGGCVEGDIWFAAKQLMRECGEAEYREYELNEELAAEDGLVCGGTMYFLIDPVYTPEDYLPYAREIDCAYKGEGAV</sequence>
<evidence type="ECO:0000259" key="1">
    <source>
        <dbReference type="Pfam" id="PF02625"/>
    </source>
</evidence>
<name>A0A381W458_9ZZZZ</name>
<dbReference type="PANTHER" id="PTHR30388:SF6">
    <property type="entry name" value="XANTHINE DEHYDROGENASE SUBUNIT A-RELATED"/>
    <property type="match status" value="1"/>
</dbReference>
<evidence type="ECO:0000313" key="2">
    <source>
        <dbReference type="EMBL" id="SVA46697.1"/>
    </source>
</evidence>
<dbReference type="AlphaFoldDB" id="A0A381W458"/>
<feature type="non-terminal residue" evidence="2">
    <location>
        <position position="126"/>
    </location>
</feature>
<dbReference type="InterPro" id="IPR052698">
    <property type="entry name" value="MoCofactor_Util/Proc"/>
</dbReference>